<feature type="region of interest" description="Disordered" evidence="2">
    <location>
        <begin position="432"/>
        <end position="480"/>
    </location>
</feature>
<gene>
    <name evidence="4" type="ORF">ACFORG_03950</name>
</gene>
<evidence type="ECO:0000259" key="3">
    <source>
        <dbReference type="PROSITE" id="PS51898"/>
    </source>
</evidence>
<reference evidence="5" key="1">
    <citation type="journal article" date="2019" name="Int. J. Syst. Evol. Microbiol.">
        <title>The Global Catalogue of Microorganisms (GCM) 10K type strain sequencing project: providing services to taxonomists for standard genome sequencing and annotation.</title>
        <authorList>
            <consortium name="The Broad Institute Genomics Platform"/>
            <consortium name="The Broad Institute Genome Sequencing Center for Infectious Disease"/>
            <person name="Wu L."/>
            <person name="Ma J."/>
        </authorList>
    </citation>
    <scope>NUCLEOTIDE SEQUENCE [LARGE SCALE GENOMIC DNA]</scope>
    <source>
        <strain evidence="5">KCTC 42911</strain>
    </source>
</reference>
<keyword evidence="1" id="KW-0233">DNA recombination</keyword>
<organism evidence="4 5">
    <name type="scientific">Lutimaribacter marinistellae</name>
    <dbReference type="NCBI Taxonomy" id="1820329"/>
    <lineage>
        <taxon>Bacteria</taxon>
        <taxon>Pseudomonadati</taxon>
        <taxon>Pseudomonadota</taxon>
        <taxon>Alphaproteobacteria</taxon>
        <taxon>Rhodobacterales</taxon>
        <taxon>Roseobacteraceae</taxon>
        <taxon>Lutimaribacter</taxon>
    </lineage>
</organism>
<feature type="compositionally biased region" description="Basic residues" evidence="2">
    <location>
        <begin position="461"/>
        <end position="480"/>
    </location>
</feature>
<dbReference type="Gene3D" id="1.10.443.10">
    <property type="entry name" value="Intergrase catalytic core"/>
    <property type="match status" value="1"/>
</dbReference>
<feature type="domain" description="Tyr recombinase" evidence="3">
    <location>
        <begin position="250"/>
        <end position="442"/>
    </location>
</feature>
<proteinExistence type="predicted"/>
<evidence type="ECO:0000313" key="5">
    <source>
        <dbReference type="Proteomes" id="UP001595629"/>
    </source>
</evidence>
<dbReference type="SUPFAM" id="SSF56349">
    <property type="entry name" value="DNA breaking-rejoining enzymes"/>
    <property type="match status" value="1"/>
</dbReference>
<dbReference type="PROSITE" id="PS51898">
    <property type="entry name" value="TYR_RECOMBINASE"/>
    <property type="match status" value="1"/>
</dbReference>
<name>A0ABV7TCD6_9RHOB</name>
<evidence type="ECO:0000256" key="2">
    <source>
        <dbReference type="SAM" id="MobiDB-lite"/>
    </source>
</evidence>
<evidence type="ECO:0000313" key="4">
    <source>
        <dbReference type="EMBL" id="MFC3612906.1"/>
    </source>
</evidence>
<dbReference type="InterPro" id="IPR011010">
    <property type="entry name" value="DNA_brk_join_enz"/>
</dbReference>
<comment type="caution">
    <text evidence="4">The sequence shown here is derived from an EMBL/GenBank/DDBJ whole genome shotgun (WGS) entry which is preliminary data.</text>
</comment>
<evidence type="ECO:0000256" key="1">
    <source>
        <dbReference type="ARBA" id="ARBA00023172"/>
    </source>
</evidence>
<feature type="compositionally biased region" description="Basic and acidic residues" evidence="2">
    <location>
        <begin position="441"/>
        <end position="450"/>
    </location>
</feature>
<dbReference type="Proteomes" id="UP001595629">
    <property type="component" value="Unassembled WGS sequence"/>
</dbReference>
<dbReference type="EMBL" id="JBHRXI010000002">
    <property type="protein sequence ID" value="MFC3612906.1"/>
    <property type="molecule type" value="Genomic_DNA"/>
</dbReference>
<keyword evidence="5" id="KW-1185">Reference proteome</keyword>
<dbReference type="InterPro" id="IPR013762">
    <property type="entry name" value="Integrase-like_cat_sf"/>
</dbReference>
<accession>A0ABV7TCD6</accession>
<protein>
    <recommendedName>
        <fullName evidence="3">Tyr recombinase domain-containing protein</fullName>
    </recommendedName>
</protein>
<dbReference type="InterPro" id="IPR002104">
    <property type="entry name" value="Integrase_catalytic"/>
</dbReference>
<sequence length="480" mass="54134">MPKHRLSLPPSNWPDDIRARFDAAFAKASKYQRPRLEQGLGRWLRAAAQDDLPPDLITPSLVERRLGDLRPEMQGAARQALQAVFPEDNVFGREARVEVESKRAALQREIARNWHRLPEPWQTAARPKLFFCAEGLNDGLLVEAWTVDTLQSRLQSAWAFFDFCRENSLPEDVTRRTVPLRLDARQRAFRRGEVAISTVRGEMQSLKLMGLALFPDRDWGWMDPVLKLLKKQAAWQPSRNDGRIVDLAELRAAALTCADVALRQHEAAAAHKPRIRANKLARTGLALSLLVNSPIRRESLATLDLKENFDPGLTTLYLSPEETKDKKRDQRLLTRDLRRQLQDYVAHHRSVVAPAQETALFVGSRGKPVARGYLSQSLGDQCEKLFGKRVTPQVIRNIIAGFIVSQAPEQAALASEVLNHTTPATTETYRANASQVQAGHKLREANDRGRVTSGAQDTPRAKRKVRTRRPVRARRQGRAG</sequence>